<sequence length="129" mass="14585">ELSQKSVGNHMENNLDDPQGNLIYNTTGIGALNSLNSSNSGFVPDLNGFQYECEDFATQDENRQKFQDTASFDSNENVATPSINLDQILDGYLPEFDPTYNQQQFDEQFMDPLWSSQPLASDMTFEAYF</sequence>
<dbReference type="AlphaFoldDB" id="A0AAD5G5C2"/>
<proteinExistence type="predicted"/>
<evidence type="ECO:0000313" key="2">
    <source>
        <dbReference type="Proteomes" id="UP001206925"/>
    </source>
</evidence>
<name>A0AAD5G5C2_AMBAR</name>
<gene>
    <name evidence="1" type="ORF">M8C21_017604</name>
</gene>
<reference evidence="1" key="1">
    <citation type="submission" date="2022-06" db="EMBL/GenBank/DDBJ databases">
        <title>Uncovering the hologenomic basis of an extraordinary plant invasion.</title>
        <authorList>
            <person name="Bieker V.C."/>
            <person name="Martin M.D."/>
            <person name="Gilbert T."/>
            <person name="Hodgins K."/>
            <person name="Battlay P."/>
            <person name="Petersen B."/>
            <person name="Wilson J."/>
        </authorList>
    </citation>
    <scope>NUCLEOTIDE SEQUENCE</scope>
    <source>
        <strain evidence="1">AA19_3_7</strain>
        <tissue evidence="1">Leaf</tissue>
    </source>
</reference>
<accession>A0AAD5G5C2</accession>
<dbReference type="Proteomes" id="UP001206925">
    <property type="component" value="Unassembled WGS sequence"/>
</dbReference>
<comment type="caution">
    <text evidence="1">The sequence shown here is derived from an EMBL/GenBank/DDBJ whole genome shotgun (WGS) entry which is preliminary data.</text>
</comment>
<keyword evidence="2" id="KW-1185">Reference proteome</keyword>
<dbReference type="EMBL" id="JAMZMK010011113">
    <property type="protein sequence ID" value="KAI7728937.1"/>
    <property type="molecule type" value="Genomic_DNA"/>
</dbReference>
<protein>
    <submittedName>
        <fullName evidence="1">Uncharacterized protein</fullName>
    </submittedName>
</protein>
<evidence type="ECO:0000313" key="1">
    <source>
        <dbReference type="EMBL" id="KAI7728937.1"/>
    </source>
</evidence>
<feature type="non-terminal residue" evidence="1">
    <location>
        <position position="1"/>
    </location>
</feature>
<organism evidence="1 2">
    <name type="scientific">Ambrosia artemisiifolia</name>
    <name type="common">Common ragweed</name>
    <dbReference type="NCBI Taxonomy" id="4212"/>
    <lineage>
        <taxon>Eukaryota</taxon>
        <taxon>Viridiplantae</taxon>
        <taxon>Streptophyta</taxon>
        <taxon>Embryophyta</taxon>
        <taxon>Tracheophyta</taxon>
        <taxon>Spermatophyta</taxon>
        <taxon>Magnoliopsida</taxon>
        <taxon>eudicotyledons</taxon>
        <taxon>Gunneridae</taxon>
        <taxon>Pentapetalae</taxon>
        <taxon>asterids</taxon>
        <taxon>campanulids</taxon>
        <taxon>Asterales</taxon>
        <taxon>Asteraceae</taxon>
        <taxon>Asteroideae</taxon>
        <taxon>Heliantheae alliance</taxon>
        <taxon>Heliantheae</taxon>
        <taxon>Ambrosia</taxon>
    </lineage>
</organism>